<dbReference type="InterPro" id="IPR008920">
    <property type="entry name" value="TF_FadR/GntR_C"/>
</dbReference>
<dbReference type="PANTHER" id="PTHR43537">
    <property type="entry name" value="TRANSCRIPTIONAL REGULATOR, GNTR FAMILY"/>
    <property type="match status" value="1"/>
</dbReference>
<dbReference type="InterPro" id="IPR036388">
    <property type="entry name" value="WH-like_DNA-bd_sf"/>
</dbReference>
<gene>
    <name evidence="6" type="ORF">GCM10009751_38740</name>
</gene>
<dbReference type="Proteomes" id="UP001501094">
    <property type="component" value="Unassembled WGS sequence"/>
</dbReference>
<dbReference type="InterPro" id="IPR036390">
    <property type="entry name" value="WH_DNA-bd_sf"/>
</dbReference>
<dbReference type="EMBL" id="BAAANL010000010">
    <property type="protein sequence ID" value="GAA1875268.1"/>
    <property type="molecule type" value="Genomic_DNA"/>
</dbReference>
<evidence type="ECO:0000256" key="2">
    <source>
        <dbReference type="ARBA" id="ARBA00023125"/>
    </source>
</evidence>
<dbReference type="Gene3D" id="1.10.10.10">
    <property type="entry name" value="Winged helix-like DNA-binding domain superfamily/Winged helix DNA-binding domain"/>
    <property type="match status" value="1"/>
</dbReference>
<dbReference type="SMART" id="SM00345">
    <property type="entry name" value="HTH_GNTR"/>
    <property type="match status" value="1"/>
</dbReference>
<organism evidence="6 7">
    <name type="scientific">Myceligenerans crystallogenes</name>
    <dbReference type="NCBI Taxonomy" id="316335"/>
    <lineage>
        <taxon>Bacteria</taxon>
        <taxon>Bacillati</taxon>
        <taxon>Actinomycetota</taxon>
        <taxon>Actinomycetes</taxon>
        <taxon>Micrococcales</taxon>
        <taxon>Promicromonosporaceae</taxon>
        <taxon>Myceligenerans</taxon>
    </lineage>
</organism>
<dbReference type="InterPro" id="IPR011711">
    <property type="entry name" value="GntR_C"/>
</dbReference>
<dbReference type="PRINTS" id="PR00035">
    <property type="entry name" value="HTHGNTR"/>
</dbReference>
<accession>A0ABN2NM29</accession>
<name>A0ABN2NM29_9MICO</name>
<dbReference type="PROSITE" id="PS50949">
    <property type="entry name" value="HTH_GNTR"/>
    <property type="match status" value="1"/>
</dbReference>
<dbReference type="CDD" id="cd07377">
    <property type="entry name" value="WHTH_GntR"/>
    <property type="match status" value="1"/>
</dbReference>
<sequence>MDTPMPTRHDDAPDGVLSQSEAVVHGIKRMLLSGELGPRSRLPVEKDLAARLGVSRGSLREGVRALVAMGILETRQGAGTYVTSLDARLLLAPVSFVVDLQSADGGRRLQHVRRVLEVEAAGAAAVRIDDAALRQADAVLRRFEEGAAAGGAGDHRRHIEIDVEFHRIIARASGNPVLEALIEALASRTVRGRMWRAMHEQGADERSHAEHRAILAAIARHDPDVARIRMGAHLLAVEEFLAADDLPDDLPADLPPGDLPPAGDSPAGDPVEPAP</sequence>
<keyword evidence="3" id="KW-0804">Transcription</keyword>
<dbReference type="Pfam" id="PF00392">
    <property type="entry name" value="GntR"/>
    <property type="match status" value="1"/>
</dbReference>
<evidence type="ECO:0000313" key="6">
    <source>
        <dbReference type="EMBL" id="GAA1875268.1"/>
    </source>
</evidence>
<dbReference type="PANTHER" id="PTHR43537:SF5">
    <property type="entry name" value="UXU OPERON TRANSCRIPTIONAL REGULATOR"/>
    <property type="match status" value="1"/>
</dbReference>
<feature type="compositionally biased region" description="Low complexity" evidence="4">
    <location>
        <begin position="260"/>
        <end position="275"/>
    </location>
</feature>
<evidence type="ECO:0000256" key="3">
    <source>
        <dbReference type="ARBA" id="ARBA00023163"/>
    </source>
</evidence>
<feature type="domain" description="HTH gntR-type" evidence="5">
    <location>
        <begin position="17"/>
        <end position="85"/>
    </location>
</feature>
<keyword evidence="1" id="KW-0805">Transcription regulation</keyword>
<keyword evidence="2" id="KW-0238">DNA-binding</keyword>
<dbReference type="RefSeq" id="WP_344106244.1">
    <property type="nucleotide sequence ID" value="NZ_BAAANL010000010.1"/>
</dbReference>
<feature type="region of interest" description="Disordered" evidence="4">
    <location>
        <begin position="246"/>
        <end position="275"/>
    </location>
</feature>
<protein>
    <submittedName>
        <fullName evidence="6">FadR/GntR family transcriptional regulator</fullName>
    </submittedName>
</protein>
<comment type="caution">
    <text evidence="6">The sequence shown here is derived from an EMBL/GenBank/DDBJ whole genome shotgun (WGS) entry which is preliminary data.</text>
</comment>
<keyword evidence="7" id="KW-1185">Reference proteome</keyword>
<evidence type="ECO:0000256" key="1">
    <source>
        <dbReference type="ARBA" id="ARBA00023015"/>
    </source>
</evidence>
<evidence type="ECO:0000313" key="7">
    <source>
        <dbReference type="Proteomes" id="UP001501094"/>
    </source>
</evidence>
<dbReference type="Pfam" id="PF07729">
    <property type="entry name" value="FCD"/>
    <property type="match status" value="1"/>
</dbReference>
<evidence type="ECO:0000256" key="4">
    <source>
        <dbReference type="SAM" id="MobiDB-lite"/>
    </source>
</evidence>
<dbReference type="InterPro" id="IPR000524">
    <property type="entry name" value="Tscrpt_reg_HTH_GntR"/>
</dbReference>
<dbReference type="SUPFAM" id="SSF46785">
    <property type="entry name" value="Winged helix' DNA-binding domain"/>
    <property type="match status" value="1"/>
</dbReference>
<dbReference type="Gene3D" id="1.20.120.530">
    <property type="entry name" value="GntR ligand-binding domain-like"/>
    <property type="match status" value="1"/>
</dbReference>
<reference evidence="6 7" key="1">
    <citation type="journal article" date="2019" name="Int. J. Syst. Evol. Microbiol.">
        <title>The Global Catalogue of Microorganisms (GCM) 10K type strain sequencing project: providing services to taxonomists for standard genome sequencing and annotation.</title>
        <authorList>
            <consortium name="The Broad Institute Genomics Platform"/>
            <consortium name="The Broad Institute Genome Sequencing Center for Infectious Disease"/>
            <person name="Wu L."/>
            <person name="Ma J."/>
        </authorList>
    </citation>
    <scope>NUCLEOTIDE SEQUENCE [LARGE SCALE GENOMIC DNA]</scope>
    <source>
        <strain evidence="6 7">JCM 14326</strain>
    </source>
</reference>
<evidence type="ECO:0000259" key="5">
    <source>
        <dbReference type="PROSITE" id="PS50949"/>
    </source>
</evidence>
<dbReference type="SMART" id="SM00895">
    <property type="entry name" value="FCD"/>
    <property type="match status" value="1"/>
</dbReference>
<proteinExistence type="predicted"/>
<dbReference type="SUPFAM" id="SSF48008">
    <property type="entry name" value="GntR ligand-binding domain-like"/>
    <property type="match status" value="1"/>
</dbReference>